<evidence type="ECO:0000313" key="1">
    <source>
        <dbReference type="EMBL" id="GJT81164.1"/>
    </source>
</evidence>
<gene>
    <name evidence="1" type="ORF">Tco_1055506</name>
</gene>
<dbReference type="PANTHER" id="PTHR33067:SF31">
    <property type="entry name" value="RNA-DIRECTED DNA POLYMERASE"/>
    <property type="match status" value="1"/>
</dbReference>
<reference evidence="1" key="1">
    <citation type="journal article" date="2022" name="Int. J. Mol. Sci.">
        <title>Draft Genome of Tanacetum Coccineum: Genomic Comparison of Closely Related Tanacetum-Family Plants.</title>
        <authorList>
            <person name="Yamashiro T."/>
            <person name="Shiraishi A."/>
            <person name="Nakayama K."/>
            <person name="Satake H."/>
        </authorList>
    </citation>
    <scope>NUCLEOTIDE SEQUENCE</scope>
</reference>
<dbReference type="EMBL" id="BQNB010019058">
    <property type="protein sequence ID" value="GJT81164.1"/>
    <property type="molecule type" value="Genomic_DNA"/>
</dbReference>
<dbReference type="Proteomes" id="UP001151760">
    <property type="component" value="Unassembled WGS sequence"/>
</dbReference>
<evidence type="ECO:0000313" key="2">
    <source>
        <dbReference type="Proteomes" id="UP001151760"/>
    </source>
</evidence>
<comment type="caution">
    <text evidence="1">The sequence shown here is derived from an EMBL/GenBank/DDBJ whole genome shotgun (WGS) entry which is preliminary data.</text>
</comment>
<proteinExistence type="predicted"/>
<name>A0ABQ5H137_9ASTR</name>
<protein>
    <recommendedName>
        <fullName evidence="3">Reverse transcriptase domain-containing protein</fullName>
    </recommendedName>
</protein>
<organism evidence="1 2">
    <name type="scientific">Tanacetum coccineum</name>
    <dbReference type="NCBI Taxonomy" id="301880"/>
    <lineage>
        <taxon>Eukaryota</taxon>
        <taxon>Viridiplantae</taxon>
        <taxon>Streptophyta</taxon>
        <taxon>Embryophyta</taxon>
        <taxon>Tracheophyta</taxon>
        <taxon>Spermatophyta</taxon>
        <taxon>Magnoliopsida</taxon>
        <taxon>eudicotyledons</taxon>
        <taxon>Gunneridae</taxon>
        <taxon>Pentapetalae</taxon>
        <taxon>asterids</taxon>
        <taxon>campanulids</taxon>
        <taxon>Asterales</taxon>
        <taxon>Asteraceae</taxon>
        <taxon>Asteroideae</taxon>
        <taxon>Anthemideae</taxon>
        <taxon>Anthemidinae</taxon>
        <taxon>Tanacetum</taxon>
    </lineage>
</organism>
<evidence type="ECO:0008006" key="3">
    <source>
        <dbReference type="Google" id="ProtNLM"/>
    </source>
</evidence>
<keyword evidence="2" id="KW-1185">Reference proteome</keyword>
<accession>A0ABQ5H137</accession>
<sequence length="329" mass="38568">MKDLVENKPRTKEDEGNRMNPRCSALLQNIYPLRNKIQEVSFSLVPFRKLDFNNALADLGASINLMPLSQYFLILDMVEDLRMPIILGRPLLATAHAKVDIFRKSISLEVGSEKVIFKMRSSFTMTFESVRSIRSDTCPEDDDFKKIDYDLFLYDLESLKRYWESINDSKREELEWENLSLNDWMKIRYGKTPEECREDKANAIIRAIHDKLNDDWFNNTSEDENDLEGILDYFEPRSYDEFIDWDDEAYNKRRCKLLGMTYEEPTLILIKKAKVTRYTIGLSEIYTKVKVLGFDEIPRTKDNVVAMRARLMEKIAHEGNGQAKTKFSS</sequence>
<dbReference type="PANTHER" id="PTHR33067">
    <property type="entry name" value="RNA-DIRECTED DNA POLYMERASE-RELATED"/>
    <property type="match status" value="1"/>
</dbReference>
<reference evidence="1" key="2">
    <citation type="submission" date="2022-01" db="EMBL/GenBank/DDBJ databases">
        <authorList>
            <person name="Yamashiro T."/>
            <person name="Shiraishi A."/>
            <person name="Satake H."/>
            <person name="Nakayama K."/>
        </authorList>
    </citation>
    <scope>NUCLEOTIDE SEQUENCE</scope>
</reference>